<proteinExistence type="inferred from homology"/>
<evidence type="ECO:0000256" key="6">
    <source>
        <dbReference type="ARBA" id="ARBA00023239"/>
    </source>
</evidence>
<dbReference type="InterPro" id="IPR000887">
    <property type="entry name" value="Aldlse_KDPG_KHG"/>
</dbReference>
<keyword evidence="7" id="KW-0704">Schiff base</keyword>
<keyword evidence="10" id="KW-1185">Reference proteome</keyword>
<keyword evidence="8" id="KW-0119">Carbohydrate metabolism</keyword>
<gene>
    <name evidence="9" type="ORF">ACFFJ2_11850</name>
</gene>
<dbReference type="NCBIfam" id="NF004673">
    <property type="entry name" value="PRK06015.1"/>
    <property type="match status" value="1"/>
</dbReference>
<keyword evidence="6" id="KW-0456">Lyase</keyword>
<dbReference type="SUPFAM" id="SSF51569">
    <property type="entry name" value="Aldolase"/>
    <property type="match status" value="1"/>
</dbReference>
<sequence length="216" mass="22644">MKKTKTEELLEILSGQPVIPVLKIERIADAVPLARALARGGLPAVEITLRTPDALDAIRLVVDEVPEAIVGAGTILTGKDFSNAASAGARFIVSPGTTQELLDAAARSDVPFLPGAVTPSEIMAVREEGYEVLKFFPAEQAGGSAFLKSLASPLSTVRFCPTGGITPDNANDYLSLPNVVCIGGSWVAPEAELAAGNWDAVERLAREAAALARKKR</sequence>
<dbReference type="CDD" id="cd00452">
    <property type="entry name" value="KDPG_aldolase"/>
    <property type="match status" value="1"/>
</dbReference>
<name>A0ABV6D8X8_9HYPH</name>
<evidence type="ECO:0000313" key="9">
    <source>
        <dbReference type="EMBL" id="MFC0209090.1"/>
    </source>
</evidence>
<dbReference type="PANTHER" id="PTHR30246">
    <property type="entry name" value="2-KETO-3-DEOXY-6-PHOSPHOGLUCONATE ALDOLASE"/>
    <property type="match status" value="1"/>
</dbReference>
<evidence type="ECO:0000256" key="7">
    <source>
        <dbReference type="ARBA" id="ARBA00023270"/>
    </source>
</evidence>
<reference evidence="9 10" key="1">
    <citation type="submission" date="2024-09" db="EMBL/GenBank/DDBJ databases">
        <authorList>
            <person name="Sun Q."/>
            <person name="Mori K."/>
        </authorList>
    </citation>
    <scope>NUCLEOTIDE SEQUENCE [LARGE SCALE GENOMIC DNA]</scope>
    <source>
        <strain evidence="9 10">CCM 8543</strain>
    </source>
</reference>
<dbReference type="PANTHER" id="PTHR30246:SF1">
    <property type="entry name" value="2-DEHYDRO-3-DEOXY-6-PHOSPHOGALACTONATE ALDOLASE-RELATED"/>
    <property type="match status" value="1"/>
</dbReference>
<comment type="similarity">
    <text evidence="3">Belongs to the KHG/KDPG aldolase family.</text>
</comment>
<dbReference type="EC" id="4.1.2.14" evidence="5"/>
<dbReference type="EMBL" id="JBHLXD010000017">
    <property type="protein sequence ID" value="MFC0209090.1"/>
    <property type="molecule type" value="Genomic_DNA"/>
</dbReference>
<dbReference type="RefSeq" id="WP_261519360.1">
    <property type="nucleotide sequence ID" value="NZ_JAODNW010000003.1"/>
</dbReference>
<protein>
    <recommendedName>
        <fullName evidence="5">2-dehydro-3-deoxy-phosphogluconate aldolase</fullName>
        <ecNumber evidence="5">4.1.2.14</ecNumber>
    </recommendedName>
</protein>
<dbReference type="Gene3D" id="3.20.20.70">
    <property type="entry name" value="Aldolase class I"/>
    <property type="match status" value="1"/>
</dbReference>
<comment type="subunit">
    <text evidence="4">Homotrimer.</text>
</comment>
<dbReference type="PROSITE" id="PS00160">
    <property type="entry name" value="ALDOLASE_KDPG_KHG_2"/>
    <property type="match status" value="1"/>
</dbReference>
<dbReference type="NCBIfam" id="NF004325">
    <property type="entry name" value="PRK05718.1"/>
    <property type="match status" value="1"/>
</dbReference>
<dbReference type="InterPro" id="IPR031337">
    <property type="entry name" value="KDPG/KHG_AS_1"/>
</dbReference>
<comment type="catalytic activity">
    <reaction evidence="1">
        <text>2-dehydro-3-deoxy-6-phospho-D-gluconate = D-glyceraldehyde 3-phosphate + pyruvate</text>
        <dbReference type="Rhea" id="RHEA:17089"/>
        <dbReference type="ChEBI" id="CHEBI:15361"/>
        <dbReference type="ChEBI" id="CHEBI:57569"/>
        <dbReference type="ChEBI" id="CHEBI:59776"/>
        <dbReference type="EC" id="4.1.2.14"/>
    </reaction>
</comment>
<comment type="pathway">
    <text evidence="2">Carbohydrate acid metabolism; 2-dehydro-3-deoxy-D-gluconate degradation; D-glyceraldehyde 3-phosphate and pyruvate from 2-dehydro-3-deoxy-D-gluconate: step 2/2.</text>
</comment>
<dbReference type="NCBIfam" id="TIGR01182">
    <property type="entry name" value="eda"/>
    <property type="match status" value="1"/>
</dbReference>
<organism evidence="9 10">
    <name type="scientific">Chelativorans intermedius</name>
    <dbReference type="NCBI Taxonomy" id="515947"/>
    <lineage>
        <taxon>Bacteria</taxon>
        <taxon>Pseudomonadati</taxon>
        <taxon>Pseudomonadota</taxon>
        <taxon>Alphaproteobacteria</taxon>
        <taxon>Hyphomicrobiales</taxon>
        <taxon>Phyllobacteriaceae</taxon>
        <taxon>Chelativorans</taxon>
    </lineage>
</organism>
<accession>A0ABV6D8X8</accession>
<dbReference type="InterPro" id="IPR031338">
    <property type="entry name" value="KDPG/KHG_AS_2"/>
</dbReference>
<evidence type="ECO:0000256" key="5">
    <source>
        <dbReference type="ARBA" id="ARBA00013063"/>
    </source>
</evidence>
<evidence type="ECO:0000256" key="1">
    <source>
        <dbReference type="ARBA" id="ARBA00000654"/>
    </source>
</evidence>
<dbReference type="Pfam" id="PF01081">
    <property type="entry name" value="Aldolase"/>
    <property type="match status" value="1"/>
</dbReference>
<dbReference type="InterPro" id="IPR013785">
    <property type="entry name" value="Aldolase_TIM"/>
</dbReference>
<evidence type="ECO:0000256" key="4">
    <source>
        <dbReference type="ARBA" id="ARBA00011233"/>
    </source>
</evidence>
<evidence type="ECO:0000256" key="2">
    <source>
        <dbReference type="ARBA" id="ARBA00004736"/>
    </source>
</evidence>
<dbReference type="PROSITE" id="PS00159">
    <property type="entry name" value="ALDOLASE_KDPG_KHG_1"/>
    <property type="match status" value="1"/>
</dbReference>
<evidence type="ECO:0000256" key="3">
    <source>
        <dbReference type="ARBA" id="ARBA00006906"/>
    </source>
</evidence>
<evidence type="ECO:0000256" key="8">
    <source>
        <dbReference type="ARBA" id="ARBA00023277"/>
    </source>
</evidence>
<comment type="caution">
    <text evidence="9">The sequence shown here is derived from an EMBL/GenBank/DDBJ whole genome shotgun (WGS) entry which is preliminary data.</text>
</comment>
<dbReference type="Proteomes" id="UP001589755">
    <property type="component" value="Unassembled WGS sequence"/>
</dbReference>
<evidence type="ECO:0000313" key="10">
    <source>
        <dbReference type="Proteomes" id="UP001589755"/>
    </source>
</evidence>